<dbReference type="Proteomes" id="UP000807025">
    <property type="component" value="Unassembled WGS sequence"/>
</dbReference>
<organism evidence="1 2">
    <name type="scientific">Pleurotus eryngii</name>
    <name type="common">Boletus of the steppes</name>
    <dbReference type="NCBI Taxonomy" id="5323"/>
    <lineage>
        <taxon>Eukaryota</taxon>
        <taxon>Fungi</taxon>
        <taxon>Dikarya</taxon>
        <taxon>Basidiomycota</taxon>
        <taxon>Agaricomycotina</taxon>
        <taxon>Agaricomycetes</taxon>
        <taxon>Agaricomycetidae</taxon>
        <taxon>Agaricales</taxon>
        <taxon>Pleurotineae</taxon>
        <taxon>Pleurotaceae</taxon>
        <taxon>Pleurotus</taxon>
    </lineage>
</organism>
<reference evidence="1" key="1">
    <citation type="submission" date="2020-11" db="EMBL/GenBank/DDBJ databases">
        <authorList>
            <consortium name="DOE Joint Genome Institute"/>
            <person name="Ahrendt S."/>
            <person name="Riley R."/>
            <person name="Andreopoulos W."/>
            <person name="Labutti K."/>
            <person name="Pangilinan J."/>
            <person name="Ruiz-Duenas F.J."/>
            <person name="Barrasa J.M."/>
            <person name="Sanchez-Garcia M."/>
            <person name="Camarero S."/>
            <person name="Miyauchi S."/>
            <person name="Serrano A."/>
            <person name="Linde D."/>
            <person name="Babiker R."/>
            <person name="Drula E."/>
            <person name="Ayuso-Fernandez I."/>
            <person name="Pacheco R."/>
            <person name="Padilla G."/>
            <person name="Ferreira P."/>
            <person name="Barriuso J."/>
            <person name="Kellner H."/>
            <person name="Castanera R."/>
            <person name="Alfaro M."/>
            <person name="Ramirez L."/>
            <person name="Pisabarro A.G."/>
            <person name="Kuo A."/>
            <person name="Tritt A."/>
            <person name="Lipzen A."/>
            <person name="He G."/>
            <person name="Yan M."/>
            <person name="Ng V."/>
            <person name="Cullen D."/>
            <person name="Martin F."/>
            <person name="Rosso M.-N."/>
            <person name="Henrissat B."/>
            <person name="Hibbett D."/>
            <person name="Martinez A.T."/>
            <person name="Grigoriev I.V."/>
        </authorList>
    </citation>
    <scope>NUCLEOTIDE SEQUENCE</scope>
    <source>
        <strain evidence="1">ATCC 90797</strain>
    </source>
</reference>
<gene>
    <name evidence="1" type="ORF">BDN71DRAFT_1584492</name>
</gene>
<sequence length="339" mass="38536">MVLHHTNIHRLKEVEIMDCDQHVWFRTLLENSAPQLDVLTLCGSTPWDDARCCFSTNALHDGAPALRKFHIFDMDRLSPYELLVALQGMLHLQKLSLGAVLDTEYEIPMFEDDVGVNLLGLTYLEFEVEFMLDFQILQYLAFPSIKSIVLRCDRVADPHGYINHYSHSIWPHNSSLPHTAVIVGESGSKLYSKSRTTIKLEPTNVPPVKLKLALNGKDPSIFASSFHAVTATELFISGLADILFALTDTPKRPREDGQPLSYPLPKLQTISLFQQRDPKDTRRLVARVKRLLLERKALNAAVDVLKVVLKRGHKTTAAYKITPQDMEPQPLKSYFFYDR</sequence>
<accession>A0A9P6A9A7</accession>
<dbReference type="EMBL" id="MU154521">
    <property type="protein sequence ID" value="KAF9502308.1"/>
    <property type="molecule type" value="Genomic_DNA"/>
</dbReference>
<dbReference type="OrthoDB" id="3172239at2759"/>
<name>A0A9P6A9A7_PLEER</name>
<proteinExistence type="predicted"/>
<evidence type="ECO:0000313" key="2">
    <source>
        <dbReference type="Proteomes" id="UP000807025"/>
    </source>
</evidence>
<comment type="caution">
    <text evidence="1">The sequence shown here is derived from an EMBL/GenBank/DDBJ whole genome shotgun (WGS) entry which is preliminary data.</text>
</comment>
<protein>
    <submittedName>
        <fullName evidence="1">Uncharacterized protein</fullName>
    </submittedName>
</protein>
<dbReference type="AlphaFoldDB" id="A0A9P6A9A7"/>
<evidence type="ECO:0000313" key="1">
    <source>
        <dbReference type="EMBL" id="KAF9502308.1"/>
    </source>
</evidence>
<keyword evidence="2" id="KW-1185">Reference proteome</keyword>